<keyword evidence="4" id="KW-1185">Reference proteome</keyword>
<keyword evidence="1" id="KW-0732">Signal</keyword>
<keyword evidence="2" id="KW-0812">Transmembrane</keyword>
<evidence type="ECO:0000313" key="2">
    <source>
        <dbReference type="EMBL" id="KEH39297.1"/>
    </source>
</evidence>
<dbReference type="Proteomes" id="UP000002051">
    <property type="component" value="Chromosome 2"/>
</dbReference>
<evidence type="ECO:0000256" key="1">
    <source>
        <dbReference type="SAM" id="SignalP"/>
    </source>
</evidence>
<name>A0A072VBY5_MEDTR</name>
<dbReference type="AlphaFoldDB" id="A0A072VBY5"/>
<reference evidence="3" key="3">
    <citation type="submission" date="2015-04" db="UniProtKB">
        <authorList>
            <consortium name="EnsemblPlants"/>
        </authorList>
    </citation>
    <scope>IDENTIFICATION</scope>
    <source>
        <strain evidence="3">cv. Jemalong A17</strain>
    </source>
</reference>
<dbReference type="HOGENOM" id="CLU_1374052_0_0_1"/>
<sequence>MTPKILRPLLLWFLLSNIFIANASLFPILSQKSLTINNYDEEAKIRAPTTTGYPVNNKKNPSLVFQVLPKGQRVPRSGPSKRFGKSRIIEYLAKMKTIVMIHWIKSSYLAKMKTTVHVVAHDDVQSCPPTSSQLVRSPHVETVVVTDVKGQPKEVTPVHETQVVVPYDSGIIMVVHEDRLATHNNSNIQHNMELWCQIR</sequence>
<reference evidence="2 4" key="1">
    <citation type="journal article" date="2011" name="Nature">
        <title>The Medicago genome provides insight into the evolution of rhizobial symbioses.</title>
        <authorList>
            <person name="Young N.D."/>
            <person name="Debelle F."/>
            <person name="Oldroyd G.E."/>
            <person name="Geurts R."/>
            <person name="Cannon S.B."/>
            <person name="Udvardi M.K."/>
            <person name="Benedito V.A."/>
            <person name="Mayer K.F."/>
            <person name="Gouzy J."/>
            <person name="Schoof H."/>
            <person name="Van de Peer Y."/>
            <person name="Proost S."/>
            <person name="Cook D.R."/>
            <person name="Meyers B.C."/>
            <person name="Spannagl M."/>
            <person name="Cheung F."/>
            <person name="De Mita S."/>
            <person name="Krishnakumar V."/>
            <person name="Gundlach H."/>
            <person name="Zhou S."/>
            <person name="Mudge J."/>
            <person name="Bharti A.K."/>
            <person name="Murray J.D."/>
            <person name="Naoumkina M.A."/>
            <person name="Rosen B."/>
            <person name="Silverstein K.A."/>
            <person name="Tang H."/>
            <person name="Rombauts S."/>
            <person name="Zhao P.X."/>
            <person name="Zhou P."/>
            <person name="Barbe V."/>
            <person name="Bardou P."/>
            <person name="Bechner M."/>
            <person name="Bellec A."/>
            <person name="Berger A."/>
            <person name="Berges H."/>
            <person name="Bidwell S."/>
            <person name="Bisseling T."/>
            <person name="Choisne N."/>
            <person name="Couloux A."/>
            <person name="Denny R."/>
            <person name="Deshpande S."/>
            <person name="Dai X."/>
            <person name="Doyle J.J."/>
            <person name="Dudez A.M."/>
            <person name="Farmer A.D."/>
            <person name="Fouteau S."/>
            <person name="Franken C."/>
            <person name="Gibelin C."/>
            <person name="Gish J."/>
            <person name="Goldstein S."/>
            <person name="Gonzalez A.J."/>
            <person name="Green P.J."/>
            <person name="Hallab A."/>
            <person name="Hartog M."/>
            <person name="Hua A."/>
            <person name="Humphray S.J."/>
            <person name="Jeong D.H."/>
            <person name="Jing Y."/>
            <person name="Jocker A."/>
            <person name="Kenton S.M."/>
            <person name="Kim D.J."/>
            <person name="Klee K."/>
            <person name="Lai H."/>
            <person name="Lang C."/>
            <person name="Lin S."/>
            <person name="Macmil S.L."/>
            <person name="Magdelenat G."/>
            <person name="Matthews L."/>
            <person name="McCorrison J."/>
            <person name="Monaghan E.L."/>
            <person name="Mun J.H."/>
            <person name="Najar F.Z."/>
            <person name="Nicholson C."/>
            <person name="Noirot C."/>
            <person name="O'Bleness M."/>
            <person name="Paule C.R."/>
            <person name="Poulain J."/>
            <person name="Prion F."/>
            <person name="Qin B."/>
            <person name="Qu C."/>
            <person name="Retzel E.F."/>
            <person name="Riddle C."/>
            <person name="Sallet E."/>
            <person name="Samain S."/>
            <person name="Samson N."/>
            <person name="Sanders I."/>
            <person name="Saurat O."/>
            <person name="Scarpelli C."/>
            <person name="Schiex T."/>
            <person name="Segurens B."/>
            <person name="Severin A.J."/>
            <person name="Sherrier D.J."/>
            <person name="Shi R."/>
            <person name="Sims S."/>
            <person name="Singer S.R."/>
            <person name="Sinharoy S."/>
            <person name="Sterck L."/>
            <person name="Viollet A."/>
            <person name="Wang B.B."/>
            <person name="Wang K."/>
            <person name="Wang M."/>
            <person name="Wang X."/>
            <person name="Warfsmann J."/>
            <person name="Weissenbach J."/>
            <person name="White D.D."/>
            <person name="White J.D."/>
            <person name="Wiley G.B."/>
            <person name="Wincker P."/>
            <person name="Xing Y."/>
            <person name="Yang L."/>
            <person name="Yao Z."/>
            <person name="Ying F."/>
            <person name="Zhai J."/>
            <person name="Zhou L."/>
            <person name="Zuber A."/>
            <person name="Denarie J."/>
            <person name="Dixon R.A."/>
            <person name="May G.D."/>
            <person name="Schwartz D.C."/>
            <person name="Rogers J."/>
            <person name="Quetier F."/>
            <person name="Town C.D."/>
            <person name="Roe B.A."/>
        </authorList>
    </citation>
    <scope>NUCLEOTIDE SEQUENCE [LARGE SCALE GENOMIC DNA]</scope>
    <source>
        <strain evidence="2">A17</strain>
        <strain evidence="3 4">cv. Jemalong A17</strain>
    </source>
</reference>
<evidence type="ECO:0000313" key="4">
    <source>
        <dbReference type="Proteomes" id="UP000002051"/>
    </source>
</evidence>
<feature type="chain" id="PRO_5014500510" evidence="1">
    <location>
        <begin position="26"/>
        <end position="199"/>
    </location>
</feature>
<evidence type="ECO:0000313" key="3">
    <source>
        <dbReference type="EnsemblPlants" id="KEH39297"/>
    </source>
</evidence>
<reference evidence="2 4" key="2">
    <citation type="journal article" date="2014" name="BMC Genomics">
        <title>An improved genome release (version Mt4.0) for the model legume Medicago truncatula.</title>
        <authorList>
            <person name="Tang H."/>
            <person name="Krishnakumar V."/>
            <person name="Bidwell S."/>
            <person name="Rosen B."/>
            <person name="Chan A."/>
            <person name="Zhou S."/>
            <person name="Gentzbittel L."/>
            <person name="Childs K.L."/>
            <person name="Yandell M."/>
            <person name="Gundlach H."/>
            <person name="Mayer K.F."/>
            <person name="Schwartz D.C."/>
            <person name="Town C.D."/>
        </authorList>
    </citation>
    <scope>GENOME REANNOTATION</scope>
    <source>
        <strain evidence="2">A17</strain>
        <strain evidence="3 4">cv. Jemalong A17</strain>
    </source>
</reference>
<protein>
    <submittedName>
        <fullName evidence="2">Transmembrane protein, putative</fullName>
    </submittedName>
</protein>
<accession>A0A072VBY5</accession>
<keyword evidence="2" id="KW-0472">Membrane</keyword>
<gene>
    <name evidence="2" type="ordered locus">MTR_2g091390</name>
</gene>
<dbReference type="EMBL" id="CM001218">
    <property type="protein sequence ID" value="KEH39297.1"/>
    <property type="molecule type" value="Genomic_DNA"/>
</dbReference>
<organism evidence="2 4">
    <name type="scientific">Medicago truncatula</name>
    <name type="common">Barrel medic</name>
    <name type="synonym">Medicago tribuloides</name>
    <dbReference type="NCBI Taxonomy" id="3880"/>
    <lineage>
        <taxon>Eukaryota</taxon>
        <taxon>Viridiplantae</taxon>
        <taxon>Streptophyta</taxon>
        <taxon>Embryophyta</taxon>
        <taxon>Tracheophyta</taxon>
        <taxon>Spermatophyta</taxon>
        <taxon>Magnoliopsida</taxon>
        <taxon>eudicotyledons</taxon>
        <taxon>Gunneridae</taxon>
        <taxon>Pentapetalae</taxon>
        <taxon>rosids</taxon>
        <taxon>fabids</taxon>
        <taxon>Fabales</taxon>
        <taxon>Fabaceae</taxon>
        <taxon>Papilionoideae</taxon>
        <taxon>50 kb inversion clade</taxon>
        <taxon>NPAAA clade</taxon>
        <taxon>Hologalegina</taxon>
        <taxon>IRL clade</taxon>
        <taxon>Trifolieae</taxon>
        <taxon>Medicago</taxon>
    </lineage>
</organism>
<feature type="signal peptide" evidence="1">
    <location>
        <begin position="1"/>
        <end position="25"/>
    </location>
</feature>
<proteinExistence type="predicted"/>
<dbReference type="EnsemblPlants" id="KEH39297">
    <property type="protein sequence ID" value="KEH39297"/>
    <property type="gene ID" value="MTR_2g091390"/>
</dbReference>